<dbReference type="EMBL" id="QGNA01000001">
    <property type="protein sequence ID" value="PWS38781.1"/>
    <property type="molecule type" value="Genomic_DNA"/>
</dbReference>
<gene>
    <name evidence="3" type="ORF">DFH01_05885</name>
</gene>
<sequence>MTRWLPAAALALACAAGPALAQTAPTQPLNTATLVELCGAAPTMSEAPATAFCRGFIIGAGQHHQAVARVAGQQPAFCMPNPGPTHQEFQAAFVAWGRANPQFAQESAVDGLIRFAAATWPCPQAATPARNRR</sequence>
<dbReference type="Proteomes" id="UP000245765">
    <property type="component" value="Unassembled WGS sequence"/>
</dbReference>
<accession>A0A317FI54</accession>
<reference evidence="4" key="1">
    <citation type="submission" date="2018-05" db="EMBL/GenBank/DDBJ databases">
        <authorList>
            <person name="Du Z."/>
            <person name="Wang X."/>
        </authorList>
    </citation>
    <scope>NUCLEOTIDE SEQUENCE [LARGE SCALE GENOMIC DNA]</scope>
    <source>
        <strain evidence="4">CQN31</strain>
    </source>
</reference>
<dbReference type="InterPro" id="IPR041238">
    <property type="entry name" value="Rap1a"/>
</dbReference>
<feature type="chain" id="PRO_5016340340" description="Rap1a immunity protein domain-containing protein" evidence="1">
    <location>
        <begin position="22"/>
        <end position="133"/>
    </location>
</feature>
<feature type="signal peptide" evidence="1">
    <location>
        <begin position="1"/>
        <end position="21"/>
    </location>
</feature>
<comment type="caution">
    <text evidence="3">The sequence shown here is derived from an EMBL/GenBank/DDBJ whole genome shotgun (WGS) entry which is preliminary data.</text>
</comment>
<dbReference type="OrthoDB" id="5516488at2"/>
<evidence type="ECO:0000259" key="2">
    <source>
        <dbReference type="Pfam" id="PF18602"/>
    </source>
</evidence>
<evidence type="ECO:0000313" key="4">
    <source>
        <dbReference type="Proteomes" id="UP000245765"/>
    </source>
</evidence>
<dbReference type="Pfam" id="PF18602">
    <property type="entry name" value="Rap1a"/>
    <property type="match status" value="1"/>
</dbReference>
<dbReference type="RefSeq" id="WP_109869403.1">
    <property type="nucleotide sequence ID" value="NZ_QGNA01000001.1"/>
</dbReference>
<organism evidence="3 4">
    <name type="scientific">Falsiroseomonas bella</name>
    <dbReference type="NCBI Taxonomy" id="2184016"/>
    <lineage>
        <taxon>Bacteria</taxon>
        <taxon>Pseudomonadati</taxon>
        <taxon>Pseudomonadota</taxon>
        <taxon>Alphaproteobacteria</taxon>
        <taxon>Acetobacterales</taxon>
        <taxon>Roseomonadaceae</taxon>
        <taxon>Falsiroseomonas</taxon>
    </lineage>
</organism>
<keyword evidence="4" id="KW-1185">Reference proteome</keyword>
<dbReference type="AlphaFoldDB" id="A0A317FI54"/>
<feature type="domain" description="Rap1a immunity protein" evidence="2">
    <location>
        <begin position="31"/>
        <end position="122"/>
    </location>
</feature>
<keyword evidence="1" id="KW-0732">Signal</keyword>
<protein>
    <recommendedName>
        <fullName evidence="2">Rap1a immunity protein domain-containing protein</fullName>
    </recommendedName>
</protein>
<name>A0A317FI54_9PROT</name>
<evidence type="ECO:0000256" key="1">
    <source>
        <dbReference type="SAM" id="SignalP"/>
    </source>
</evidence>
<proteinExistence type="predicted"/>
<evidence type="ECO:0000313" key="3">
    <source>
        <dbReference type="EMBL" id="PWS38781.1"/>
    </source>
</evidence>